<dbReference type="EMBL" id="JAEEGA010000001">
    <property type="protein sequence ID" value="MBP1039560.1"/>
    <property type="molecule type" value="Genomic_DNA"/>
</dbReference>
<organism evidence="2 3">
    <name type="scientific">Vagococcus allomyrinae</name>
    <dbReference type="NCBI Taxonomy" id="2794353"/>
    <lineage>
        <taxon>Bacteria</taxon>
        <taxon>Bacillati</taxon>
        <taxon>Bacillota</taxon>
        <taxon>Bacilli</taxon>
        <taxon>Lactobacillales</taxon>
        <taxon>Enterococcaceae</taxon>
        <taxon>Vagococcus</taxon>
    </lineage>
</organism>
<comment type="caution">
    <text evidence="2">The sequence shown here is derived from an EMBL/GenBank/DDBJ whole genome shotgun (WGS) entry which is preliminary data.</text>
</comment>
<sequence length="298" mass="32552">MQIVAVDIGGTEIKHALINEGQILKKGRTKTVATSPQQFVTLLADIVKTYETDSEFMAIGISFPGFINGEKGVATFAGALDRLHGIALRQLLSAALDERYPIFMENDANCAAMAEKLNGRGVDHRDFVVVTVGTGIGGGIFINNQIVRGKEFRAGEFGMMILDKTHSPQTVFSSLGSTQTLIENYRRLKGLAADEPVDGQTVFDQSEEPLVSDLLTNWSRDLAIGICNVVTVLNPEKVLIGGGISANPKLLPLLKEQLATIHYWVDFEVPIETCFHLNDAGLIGAYYLVQESYHKIEK</sequence>
<dbReference type="Proteomes" id="UP000674938">
    <property type="component" value="Unassembled WGS sequence"/>
</dbReference>
<evidence type="ECO:0000313" key="2">
    <source>
        <dbReference type="EMBL" id="MBP1039560.1"/>
    </source>
</evidence>
<dbReference type="AlphaFoldDB" id="A0A940P1Y8"/>
<protein>
    <submittedName>
        <fullName evidence="2">ROK family protein</fullName>
    </submittedName>
</protein>
<comment type="similarity">
    <text evidence="1">Belongs to the ROK (NagC/XylR) family.</text>
</comment>
<dbReference type="RefSeq" id="WP_209524459.1">
    <property type="nucleotide sequence ID" value="NZ_JAEEGA010000001.1"/>
</dbReference>
<proteinExistence type="inferred from homology"/>
<accession>A0A940P1Y8</accession>
<dbReference type="Pfam" id="PF00480">
    <property type="entry name" value="ROK"/>
    <property type="match status" value="1"/>
</dbReference>
<dbReference type="InterPro" id="IPR000600">
    <property type="entry name" value="ROK"/>
</dbReference>
<name>A0A940P1Y8_9ENTE</name>
<dbReference type="Gene3D" id="3.30.420.40">
    <property type="match status" value="2"/>
</dbReference>
<dbReference type="PANTHER" id="PTHR18964:SF165">
    <property type="entry name" value="BETA-GLUCOSIDE KINASE"/>
    <property type="match status" value="1"/>
</dbReference>
<evidence type="ECO:0000256" key="1">
    <source>
        <dbReference type="ARBA" id="ARBA00006479"/>
    </source>
</evidence>
<keyword evidence="3" id="KW-1185">Reference proteome</keyword>
<dbReference type="SUPFAM" id="SSF53067">
    <property type="entry name" value="Actin-like ATPase domain"/>
    <property type="match status" value="1"/>
</dbReference>
<dbReference type="PANTHER" id="PTHR18964">
    <property type="entry name" value="ROK (REPRESSOR, ORF, KINASE) FAMILY"/>
    <property type="match status" value="1"/>
</dbReference>
<gene>
    <name evidence="2" type="ORF">I6N95_00930</name>
</gene>
<evidence type="ECO:0000313" key="3">
    <source>
        <dbReference type="Proteomes" id="UP000674938"/>
    </source>
</evidence>
<reference evidence="2" key="1">
    <citation type="submission" date="2020-12" db="EMBL/GenBank/DDBJ databases">
        <title>Vagococcus allomyrinae sp. nov. and Enterococcus lavae sp. nov., isolated from the larvae of Allomyrina dichotoma.</title>
        <authorList>
            <person name="Lee S.D."/>
        </authorList>
    </citation>
    <scope>NUCLEOTIDE SEQUENCE</scope>
    <source>
        <strain evidence="2">BWB3-3</strain>
    </source>
</reference>
<dbReference type="InterPro" id="IPR043129">
    <property type="entry name" value="ATPase_NBD"/>
</dbReference>